<gene>
    <name evidence="7" type="ORF">HaLaN_22454</name>
</gene>
<name>A0A699ZRU4_HAELA</name>
<proteinExistence type="predicted"/>
<organism evidence="7 8">
    <name type="scientific">Haematococcus lacustris</name>
    <name type="common">Green alga</name>
    <name type="synonym">Haematococcus pluvialis</name>
    <dbReference type="NCBI Taxonomy" id="44745"/>
    <lineage>
        <taxon>Eukaryota</taxon>
        <taxon>Viridiplantae</taxon>
        <taxon>Chlorophyta</taxon>
        <taxon>core chlorophytes</taxon>
        <taxon>Chlorophyceae</taxon>
        <taxon>CS clade</taxon>
        <taxon>Chlamydomonadales</taxon>
        <taxon>Haematococcaceae</taxon>
        <taxon>Haematococcus</taxon>
    </lineage>
</organism>
<dbReference type="InterPro" id="IPR011992">
    <property type="entry name" value="EF-hand-dom_pair"/>
</dbReference>
<feature type="non-terminal residue" evidence="7">
    <location>
        <position position="1"/>
    </location>
</feature>
<dbReference type="AlphaFoldDB" id="A0A699ZRU4"/>
<evidence type="ECO:0000313" key="8">
    <source>
        <dbReference type="Proteomes" id="UP000485058"/>
    </source>
</evidence>
<protein>
    <submittedName>
        <fullName evidence="7">Calcium-dependent protein kinase 21-like isoform X3</fullName>
    </submittedName>
</protein>
<keyword evidence="8" id="KW-1185">Reference proteome</keyword>
<feature type="non-terminal residue" evidence="7">
    <location>
        <position position="355"/>
    </location>
</feature>
<evidence type="ECO:0000256" key="6">
    <source>
        <dbReference type="SAM" id="MobiDB-lite"/>
    </source>
</evidence>
<feature type="region of interest" description="Disordered" evidence="6">
    <location>
        <begin position="286"/>
        <end position="355"/>
    </location>
</feature>
<dbReference type="Gene3D" id="1.10.510.10">
    <property type="entry name" value="Transferase(Phosphotransferase) domain 1"/>
    <property type="match status" value="1"/>
</dbReference>
<evidence type="ECO:0000256" key="5">
    <source>
        <dbReference type="ARBA" id="ARBA00022840"/>
    </source>
</evidence>
<dbReference type="EMBL" id="BLLF01002588">
    <property type="protein sequence ID" value="GFH24625.1"/>
    <property type="molecule type" value="Genomic_DNA"/>
</dbReference>
<dbReference type="Gene3D" id="1.10.238.10">
    <property type="entry name" value="EF-hand"/>
    <property type="match status" value="2"/>
</dbReference>
<evidence type="ECO:0000256" key="4">
    <source>
        <dbReference type="ARBA" id="ARBA00022777"/>
    </source>
</evidence>
<feature type="compositionally biased region" description="Low complexity" evidence="6">
    <location>
        <begin position="343"/>
        <end position="355"/>
    </location>
</feature>
<evidence type="ECO:0000256" key="3">
    <source>
        <dbReference type="ARBA" id="ARBA00022741"/>
    </source>
</evidence>
<dbReference type="GO" id="GO:0005524">
    <property type="term" value="F:ATP binding"/>
    <property type="evidence" value="ECO:0007669"/>
    <property type="project" value="UniProtKB-KW"/>
</dbReference>
<dbReference type="InterPro" id="IPR050205">
    <property type="entry name" value="CDPK_Ser/Thr_kinases"/>
</dbReference>
<dbReference type="SUPFAM" id="SSF47473">
    <property type="entry name" value="EF-hand"/>
    <property type="match status" value="1"/>
</dbReference>
<keyword evidence="2" id="KW-0808">Transferase</keyword>
<keyword evidence="4 7" id="KW-0418">Kinase</keyword>
<accession>A0A699ZRU4</accession>
<keyword evidence="1" id="KW-0723">Serine/threonine-protein kinase</keyword>
<comment type="caution">
    <text evidence="7">The sequence shown here is derived from an EMBL/GenBank/DDBJ whole genome shotgun (WGS) entry which is preliminary data.</text>
</comment>
<dbReference type="InterPro" id="IPR011009">
    <property type="entry name" value="Kinase-like_dom_sf"/>
</dbReference>
<dbReference type="Proteomes" id="UP000485058">
    <property type="component" value="Unassembled WGS sequence"/>
</dbReference>
<feature type="compositionally biased region" description="Polar residues" evidence="6">
    <location>
        <begin position="319"/>
        <end position="332"/>
    </location>
</feature>
<evidence type="ECO:0000256" key="2">
    <source>
        <dbReference type="ARBA" id="ARBA00022679"/>
    </source>
</evidence>
<evidence type="ECO:0000313" key="7">
    <source>
        <dbReference type="EMBL" id="GFH24625.1"/>
    </source>
</evidence>
<dbReference type="PANTHER" id="PTHR24349">
    <property type="entry name" value="SERINE/THREONINE-PROTEIN KINASE"/>
    <property type="match status" value="1"/>
</dbReference>
<sequence length="355" mass="38414">GKSYGELYQSICQTEPDLDSGGWDQVSAEAKDCIRLMLTKDPAKRPTATALLAHKWFKQASKHTKPLGNMVLNRMRAFAAMNNFKKEVIWLVSLNLSEEYLGGLSSMFRAMDKDRDGFLSCAEGGARGQEGGAGDHQQDQREQKRLLGFEFVSAAMNQALLEKKDLLRHAFDYFDLDKEEAIYKKKAAAMLHKLGRLSPPAVDQALAAIKFDAEGKLGFPEFCTLMSGTPEFQGVRNGLLHRVRTAVTEPGGILSTQQRVPDTVPNIQRPGEVRNTNLYTAKYQAVGSQSGSGHRGPHYAISPQHGNTLAAGSPRDSAANLTALSPHSSNGQPSLAPGGGSGSYPSTSTGLLLLP</sequence>
<keyword evidence="5" id="KW-0067">ATP-binding</keyword>
<reference evidence="7 8" key="1">
    <citation type="submission" date="2020-02" db="EMBL/GenBank/DDBJ databases">
        <title>Draft genome sequence of Haematococcus lacustris strain NIES-144.</title>
        <authorList>
            <person name="Morimoto D."/>
            <person name="Nakagawa S."/>
            <person name="Yoshida T."/>
            <person name="Sawayama S."/>
        </authorList>
    </citation>
    <scope>NUCLEOTIDE SEQUENCE [LARGE SCALE GENOMIC DNA]</scope>
    <source>
        <strain evidence="7 8">NIES-144</strain>
    </source>
</reference>
<keyword evidence="3" id="KW-0547">Nucleotide-binding</keyword>
<evidence type="ECO:0000256" key="1">
    <source>
        <dbReference type="ARBA" id="ARBA00022527"/>
    </source>
</evidence>
<dbReference type="GO" id="GO:0004674">
    <property type="term" value="F:protein serine/threonine kinase activity"/>
    <property type="evidence" value="ECO:0007669"/>
    <property type="project" value="UniProtKB-KW"/>
</dbReference>
<dbReference type="SUPFAM" id="SSF56112">
    <property type="entry name" value="Protein kinase-like (PK-like)"/>
    <property type="match status" value="1"/>
</dbReference>